<gene>
    <name evidence="3" type="ORF">ACJMK2_003198</name>
</gene>
<comment type="caution">
    <text evidence="3">The sequence shown here is derived from an EMBL/GenBank/DDBJ whole genome shotgun (WGS) entry which is preliminary data.</text>
</comment>
<feature type="transmembrane region" description="Helical" evidence="2">
    <location>
        <begin position="196"/>
        <end position="214"/>
    </location>
</feature>
<keyword evidence="4" id="KW-1185">Reference proteome</keyword>
<evidence type="ECO:0000313" key="3">
    <source>
        <dbReference type="EMBL" id="KAL3890929.1"/>
    </source>
</evidence>
<dbReference type="AlphaFoldDB" id="A0ABD3XXI6"/>
<keyword evidence="2" id="KW-0812">Transmembrane</keyword>
<accession>A0ABD3XXI6</accession>
<evidence type="ECO:0000313" key="4">
    <source>
        <dbReference type="Proteomes" id="UP001634394"/>
    </source>
</evidence>
<keyword evidence="2" id="KW-1133">Transmembrane helix</keyword>
<sequence length="296" mass="32667">MDPAYGNDYITGNKLFKGSYHSFNRDIIEEKSSKSSTIGNELPRTGSKRSDRPGIFIVKSSQSSTHKIESQRSARNAVAPATIKVTEFESGWAHPNDKKGWKEMAGREIKEKGGRKTNETGCCIQCMGMTAAFALPIAVIVLILACSTPYWFIRNNDNLGLFQYCVNWTRTCYPLGNRLKNETDTAQLAFTLTPPLLVSGTALSLVSAFLLCCFPCHRKLNCSKLCCGVIIALIIVFGTLSVCGGVSFMWYFYLVDNSKFYASWSLFLGTGGAGISVLAAIFFWTHVIYSACLDKQ</sequence>
<keyword evidence="2" id="KW-0472">Membrane</keyword>
<dbReference type="Proteomes" id="UP001634394">
    <property type="component" value="Unassembled WGS sequence"/>
</dbReference>
<feature type="transmembrane region" description="Helical" evidence="2">
    <location>
        <begin position="133"/>
        <end position="153"/>
    </location>
</feature>
<evidence type="ECO:0000256" key="2">
    <source>
        <dbReference type="SAM" id="Phobius"/>
    </source>
</evidence>
<feature type="transmembrane region" description="Helical" evidence="2">
    <location>
        <begin position="226"/>
        <end position="252"/>
    </location>
</feature>
<proteinExistence type="predicted"/>
<feature type="transmembrane region" description="Helical" evidence="2">
    <location>
        <begin position="264"/>
        <end position="289"/>
    </location>
</feature>
<evidence type="ECO:0000256" key="1">
    <source>
        <dbReference type="SAM" id="MobiDB-lite"/>
    </source>
</evidence>
<dbReference type="Gene3D" id="1.20.140.150">
    <property type="match status" value="1"/>
</dbReference>
<organism evidence="3 4">
    <name type="scientific">Sinanodonta woodiana</name>
    <name type="common">Chinese pond mussel</name>
    <name type="synonym">Anodonta woodiana</name>
    <dbReference type="NCBI Taxonomy" id="1069815"/>
    <lineage>
        <taxon>Eukaryota</taxon>
        <taxon>Metazoa</taxon>
        <taxon>Spiralia</taxon>
        <taxon>Lophotrochozoa</taxon>
        <taxon>Mollusca</taxon>
        <taxon>Bivalvia</taxon>
        <taxon>Autobranchia</taxon>
        <taxon>Heteroconchia</taxon>
        <taxon>Palaeoheterodonta</taxon>
        <taxon>Unionida</taxon>
        <taxon>Unionoidea</taxon>
        <taxon>Unionidae</taxon>
        <taxon>Unioninae</taxon>
        <taxon>Sinanodonta</taxon>
    </lineage>
</organism>
<feature type="region of interest" description="Disordered" evidence="1">
    <location>
        <begin position="33"/>
        <end position="52"/>
    </location>
</feature>
<dbReference type="EMBL" id="JBJQND010000001">
    <property type="protein sequence ID" value="KAL3890929.1"/>
    <property type="molecule type" value="Genomic_DNA"/>
</dbReference>
<reference evidence="3 4" key="1">
    <citation type="submission" date="2024-11" db="EMBL/GenBank/DDBJ databases">
        <title>Chromosome-level genome assembly of the freshwater bivalve Anodonta woodiana.</title>
        <authorList>
            <person name="Chen X."/>
        </authorList>
    </citation>
    <scope>NUCLEOTIDE SEQUENCE [LARGE SCALE GENOMIC DNA]</scope>
    <source>
        <strain evidence="3">MN2024</strain>
        <tissue evidence="3">Gills</tissue>
    </source>
</reference>
<protein>
    <submittedName>
        <fullName evidence="3">Uncharacterized protein</fullName>
    </submittedName>
</protein>
<name>A0ABD3XXI6_SINWO</name>